<feature type="transmembrane region" description="Helical" evidence="1">
    <location>
        <begin position="198"/>
        <end position="221"/>
    </location>
</feature>
<keyword evidence="1" id="KW-0812">Transmembrane</keyword>
<dbReference type="OrthoDB" id="2014935at2"/>
<dbReference type="AlphaFoldDB" id="A0A1H2WKR1"/>
<evidence type="ECO:0000256" key="1">
    <source>
        <dbReference type="SAM" id="Phobius"/>
    </source>
</evidence>
<keyword evidence="1" id="KW-0472">Membrane</keyword>
<feature type="transmembrane region" description="Helical" evidence="1">
    <location>
        <begin position="504"/>
        <end position="527"/>
    </location>
</feature>
<feature type="transmembrane region" description="Helical" evidence="1">
    <location>
        <begin position="21"/>
        <end position="42"/>
    </location>
</feature>
<feature type="transmembrane region" description="Helical" evidence="1">
    <location>
        <begin position="164"/>
        <end position="186"/>
    </location>
</feature>
<feature type="transmembrane region" description="Helical" evidence="1">
    <location>
        <begin position="241"/>
        <end position="263"/>
    </location>
</feature>
<proteinExistence type="predicted"/>
<feature type="transmembrane region" description="Helical" evidence="1">
    <location>
        <begin position="463"/>
        <end position="484"/>
    </location>
</feature>
<keyword evidence="3" id="KW-1185">Reference proteome</keyword>
<feature type="transmembrane region" description="Helical" evidence="1">
    <location>
        <begin position="348"/>
        <end position="368"/>
    </location>
</feature>
<dbReference type="Proteomes" id="UP000199488">
    <property type="component" value="Unassembled WGS sequence"/>
</dbReference>
<feature type="transmembrane region" description="Helical" evidence="1">
    <location>
        <begin position="433"/>
        <end position="456"/>
    </location>
</feature>
<gene>
    <name evidence="2" type="ORF">SAMN05421781_2471</name>
</gene>
<dbReference type="EMBL" id="FNNC01000005">
    <property type="protein sequence ID" value="SDW80854.1"/>
    <property type="molecule type" value="Genomic_DNA"/>
</dbReference>
<reference evidence="2 3" key="1">
    <citation type="submission" date="2016-10" db="EMBL/GenBank/DDBJ databases">
        <authorList>
            <person name="de Groot N.N."/>
        </authorList>
    </citation>
    <scope>NUCLEOTIDE SEQUENCE [LARGE SCALE GENOMIC DNA]</scope>
    <source>
        <strain evidence="2 3">DSM 23126</strain>
    </source>
</reference>
<dbReference type="RefSeq" id="WP_091615559.1">
    <property type="nucleotide sequence ID" value="NZ_FNNC01000005.1"/>
</dbReference>
<feature type="transmembrane region" description="Helical" evidence="1">
    <location>
        <begin position="396"/>
        <end position="421"/>
    </location>
</feature>
<organism evidence="2 3">
    <name type="scientific">Marinococcus luteus</name>
    <dbReference type="NCBI Taxonomy" id="1122204"/>
    <lineage>
        <taxon>Bacteria</taxon>
        <taxon>Bacillati</taxon>
        <taxon>Bacillota</taxon>
        <taxon>Bacilli</taxon>
        <taxon>Bacillales</taxon>
        <taxon>Bacillaceae</taxon>
        <taxon>Marinococcus</taxon>
    </lineage>
</organism>
<feature type="transmembrane region" description="Helical" evidence="1">
    <location>
        <begin position="295"/>
        <end position="317"/>
    </location>
</feature>
<sequence>MNMSMFTGTGRLFRVMLRKERVRLPIWIVSISVLFLLSILSFPETYPTQEDRQGRALLLESPALRAMAGPGYGLENYTFGAMITNEMFLYVAVAAAFMSIFMIVRNTRAEEESGLSELVKAGVVGRVSMSTAAFLLMVLANLFIAIIIISGMPYTIEGLSWEGSLVFGLGVAGVGIMFGSISLLMAQVSESAGAASGISSALLGLAFLFRAVGDVASVDAWRWLSPIGWGQAMRAFVDERWWPLGLFAGGIILLAVAAVYIDYRRDDGAGVLRVQGGKARAGGGLTHLLGLQSFLFRWVFLSWAAGAALYGVAMGAISEEAADFFADNPIGEDFLVQAEGATLAESLFATYMAFLAMLAAGYALQVMTKMIREEKSGRGEILLVQSVPRPRWMLDYLLISCVGSFMLLVISGIGAGALYGYYTESADGAWKVFFAAIAQTPAVWIFIGLAALLMGLWPKALSLVWLVYTAFTLIGLIGPLLQLPDWVSDISPYAQIPGVPAEEWTLWSTVILLAIFAVFTAVGMYMIRKRDLVI</sequence>
<feature type="transmembrane region" description="Helical" evidence="1">
    <location>
        <begin position="127"/>
        <end position="152"/>
    </location>
</feature>
<dbReference type="STRING" id="1122204.SAMN05421781_2471"/>
<accession>A0A1H2WKR1</accession>
<evidence type="ECO:0000313" key="2">
    <source>
        <dbReference type="EMBL" id="SDW80854.1"/>
    </source>
</evidence>
<name>A0A1H2WKR1_9BACI</name>
<evidence type="ECO:0000313" key="3">
    <source>
        <dbReference type="Proteomes" id="UP000199488"/>
    </source>
</evidence>
<feature type="transmembrane region" description="Helical" evidence="1">
    <location>
        <begin position="87"/>
        <end position="106"/>
    </location>
</feature>
<protein>
    <submittedName>
        <fullName evidence="2">ABC-2 type transport system permease protein</fullName>
    </submittedName>
</protein>
<keyword evidence="1" id="KW-1133">Transmembrane helix</keyword>